<dbReference type="InterPro" id="IPR049083">
    <property type="entry name" value="TACO1_YebC_N"/>
</dbReference>
<evidence type="ECO:0000256" key="7">
    <source>
        <dbReference type="SAM" id="MobiDB-lite"/>
    </source>
</evidence>
<dbReference type="Pfam" id="PF01709">
    <property type="entry name" value="Transcrip_reg"/>
    <property type="match status" value="1"/>
</dbReference>
<protein>
    <recommendedName>
        <fullName evidence="6">Probable transcriptional regulatory protein Tlie_1034</fullName>
    </recommendedName>
</protein>
<dbReference type="Gene3D" id="1.10.10.200">
    <property type="match status" value="1"/>
</dbReference>
<keyword evidence="5 6" id="KW-0804">Transcription</keyword>
<evidence type="ECO:0000256" key="3">
    <source>
        <dbReference type="ARBA" id="ARBA00023015"/>
    </source>
</evidence>
<keyword evidence="2 6" id="KW-0963">Cytoplasm</keyword>
<evidence type="ECO:0000256" key="4">
    <source>
        <dbReference type="ARBA" id="ARBA00023125"/>
    </source>
</evidence>
<dbReference type="GO" id="GO:0006355">
    <property type="term" value="P:regulation of DNA-templated transcription"/>
    <property type="evidence" value="ECO:0007669"/>
    <property type="project" value="UniProtKB-UniRule"/>
</dbReference>
<accession>G7VA67</accession>
<comment type="subcellular location">
    <subcellularLocation>
        <location evidence="6">Cytoplasm</location>
    </subcellularLocation>
</comment>
<keyword evidence="4 6" id="KW-0238">DNA-binding</keyword>
<dbReference type="HOGENOM" id="CLU_062974_2_2_0"/>
<dbReference type="Gene3D" id="3.30.70.980">
    <property type="match status" value="2"/>
</dbReference>
<evidence type="ECO:0000259" key="8">
    <source>
        <dbReference type="Pfam" id="PF01709"/>
    </source>
</evidence>
<evidence type="ECO:0000256" key="6">
    <source>
        <dbReference type="HAMAP-Rule" id="MF_00693"/>
    </source>
</evidence>
<sequence>MAGHSKWANIKHRKAAQDAKKGREFQKHIRAIMVAAREGGADPALNIRLKAALERARAANVPNDNIEKAIKKGVGDVEGVKYEEVIYEGYGTSGVAVMVETLTDNRNRTASEMRYIFSRNGGTLGETGCVSWLFDRKGIIYVKGDNLDEDELLMTCLEAGAEDMTKAEEGYAISTDPSLLSEVREALEKAGYLVVKTEMDMIPKTTVSINSPDDAAKILKLMDALEDHDDVQKVYANFDIPDEILEGMAG</sequence>
<evidence type="ECO:0000259" key="9">
    <source>
        <dbReference type="Pfam" id="PF20772"/>
    </source>
</evidence>
<dbReference type="FunFam" id="1.10.10.200:FF:000002">
    <property type="entry name" value="Probable transcriptional regulatory protein CLM62_37755"/>
    <property type="match status" value="1"/>
</dbReference>
<gene>
    <name evidence="10" type="ordered locus">Tlie_1034</name>
</gene>
<keyword evidence="11" id="KW-1185">Reference proteome</keyword>
<feature type="domain" description="TACO1/YebC-like second and third" evidence="8">
    <location>
        <begin position="82"/>
        <end position="238"/>
    </location>
</feature>
<dbReference type="Proteomes" id="UP000005868">
    <property type="component" value="Chromosome"/>
</dbReference>
<dbReference type="EMBL" id="CP003096">
    <property type="protein sequence ID" value="AER66767.1"/>
    <property type="molecule type" value="Genomic_DNA"/>
</dbReference>
<dbReference type="InterPro" id="IPR048300">
    <property type="entry name" value="TACO1_YebC-like_2nd/3rd_dom"/>
</dbReference>
<evidence type="ECO:0000313" key="10">
    <source>
        <dbReference type="EMBL" id="AER66767.1"/>
    </source>
</evidence>
<dbReference type="GO" id="GO:0005829">
    <property type="term" value="C:cytosol"/>
    <property type="evidence" value="ECO:0007669"/>
    <property type="project" value="TreeGrafter"/>
</dbReference>
<reference evidence="10 11" key="2">
    <citation type="journal article" date="2012" name="Stand. Genomic Sci.">
        <title>Genome sequence of the moderately thermophilic, amino-acid-degrading and sulfur-reducing bacterium Thermovirga lienii type strain (Cas60314(T)).</title>
        <authorList>
            <person name="Goker M."/>
            <person name="Saunders E."/>
            <person name="Lapidus A."/>
            <person name="Nolan M."/>
            <person name="Lucas S."/>
            <person name="Hammon N."/>
            <person name="Deshpande S."/>
            <person name="Cheng J.F."/>
            <person name="Han C."/>
            <person name="Tapia R."/>
            <person name="Goodwin L.A."/>
            <person name="Pitluck S."/>
            <person name="Liolios K."/>
            <person name="Mavromatis K."/>
            <person name="Pagani I."/>
            <person name="Ivanova N."/>
            <person name="Mikhailova N."/>
            <person name="Pati A."/>
            <person name="Chen A."/>
            <person name="Palaniappan K."/>
            <person name="Land M."/>
            <person name="Chang Y.J."/>
            <person name="Jeffries C.D."/>
            <person name="Brambilla E.M."/>
            <person name="Rohde M."/>
            <person name="Spring S."/>
            <person name="Detter J.C."/>
            <person name="Woyke T."/>
            <person name="Bristow J."/>
            <person name="Eisen J.A."/>
            <person name="Markowitz V."/>
            <person name="Hugenholtz P."/>
            <person name="Kyrpides N.C."/>
            <person name="Klenk H.P."/>
        </authorList>
    </citation>
    <scope>NUCLEOTIDE SEQUENCE [LARGE SCALE GENOMIC DNA]</scope>
    <source>
        <strain evidence="11">ATCC BAA-1197 / DSM 17291 / Cas60314</strain>
    </source>
</reference>
<evidence type="ECO:0000256" key="1">
    <source>
        <dbReference type="ARBA" id="ARBA00008724"/>
    </source>
</evidence>
<comment type="similarity">
    <text evidence="1 6">Belongs to the TACO1 family.</text>
</comment>
<dbReference type="InterPro" id="IPR026564">
    <property type="entry name" value="Transcrip_reg_TACO1-like_dom3"/>
</dbReference>
<feature type="domain" description="TACO1/YebC-like N-terminal" evidence="9">
    <location>
        <begin position="5"/>
        <end position="75"/>
    </location>
</feature>
<dbReference type="PANTHER" id="PTHR12532">
    <property type="entry name" value="TRANSLATIONAL ACTIVATOR OF CYTOCHROME C OXIDASE 1"/>
    <property type="match status" value="1"/>
</dbReference>
<feature type="region of interest" description="Disordered" evidence="7">
    <location>
        <begin position="1"/>
        <end position="22"/>
    </location>
</feature>
<dbReference type="PANTHER" id="PTHR12532:SF6">
    <property type="entry name" value="TRANSCRIPTIONAL REGULATORY PROTEIN YEBC-RELATED"/>
    <property type="match status" value="1"/>
</dbReference>
<dbReference type="OrthoDB" id="9781053at2"/>
<dbReference type="InterPro" id="IPR017856">
    <property type="entry name" value="Integrase-like_N"/>
</dbReference>
<keyword evidence="3 6" id="KW-0805">Transcription regulation</keyword>
<evidence type="ECO:0000256" key="5">
    <source>
        <dbReference type="ARBA" id="ARBA00023163"/>
    </source>
</evidence>
<proteinExistence type="inferred from homology"/>
<organism evidence="10 11">
    <name type="scientific">Thermovirga lienii (strain ATCC BAA-1197 / DSM 17291 / Cas60314)</name>
    <dbReference type="NCBI Taxonomy" id="580340"/>
    <lineage>
        <taxon>Bacteria</taxon>
        <taxon>Thermotogati</taxon>
        <taxon>Synergistota</taxon>
        <taxon>Synergistia</taxon>
        <taxon>Synergistales</taxon>
        <taxon>Thermovirgaceae</taxon>
        <taxon>Thermovirga</taxon>
    </lineage>
</organism>
<dbReference type="Pfam" id="PF20772">
    <property type="entry name" value="TACO1_YebC_N"/>
    <property type="match status" value="1"/>
</dbReference>
<evidence type="ECO:0000313" key="11">
    <source>
        <dbReference type="Proteomes" id="UP000005868"/>
    </source>
</evidence>
<dbReference type="GO" id="GO:0003677">
    <property type="term" value="F:DNA binding"/>
    <property type="evidence" value="ECO:0007669"/>
    <property type="project" value="UniProtKB-UniRule"/>
</dbReference>
<dbReference type="NCBIfam" id="NF009044">
    <property type="entry name" value="PRK12378.1"/>
    <property type="match status" value="1"/>
</dbReference>
<dbReference type="NCBIfam" id="TIGR01033">
    <property type="entry name" value="YebC/PmpR family DNA-binding transcriptional regulator"/>
    <property type="match status" value="1"/>
</dbReference>
<reference evidence="11" key="1">
    <citation type="submission" date="2011-10" db="EMBL/GenBank/DDBJ databases">
        <title>The complete genome of chromosome of Thermovirga lienii DSM 17291.</title>
        <authorList>
            <consortium name="US DOE Joint Genome Institute (JGI-PGF)"/>
            <person name="Lucas S."/>
            <person name="Copeland A."/>
            <person name="Lapidus A."/>
            <person name="Glavina del Rio T."/>
            <person name="Dalin E."/>
            <person name="Tice H."/>
            <person name="Bruce D."/>
            <person name="Goodwin L."/>
            <person name="Pitluck S."/>
            <person name="Peters L."/>
            <person name="Mikhailova N."/>
            <person name="Saunders E."/>
            <person name="Kyrpides N."/>
            <person name="Mavromatis K."/>
            <person name="Ivanova N."/>
            <person name="Last F.I."/>
            <person name="Brettin T."/>
            <person name="Detter J.C."/>
            <person name="Han C."/>
            <person name="Larimer F."/>
            <person name="Land M."/>
            <person name="Hauser L."/>
            <person name="Markowitz V."/>
            <person name="Cheng J.-F."/>
            <person name="Hugenholtz P."/>
            <person name="Woyke T."/>
            <person name="Wu D."/>
            <person name="Spring S."/>
            <person name="Schroeder M."/>
            <person name="Brambilla E.-M."/>
            <person name="Klenk H.-P."/>
            <person name="Eisen J.A."/>
        </authorList>
    </citation>
    <scope>NUCLEOTIDE SEQUENCE [LARGE SCALE GENOMIC DNA]</scope>
    <source>
        <strain evidence="11">ATCC BAA-1197 / DSM 17291 / Cas60314</strain>
    </source>
</reference>
<dbReference type="STRING" id="580340.Tlie_1034"/>
<dbReference type="KEGG" id="tli:Tlie_1034"/>
<dbReference type="eggNOG" id="COG0217">
    <property type="taxonomic scope" value="Bacteria"/>
</dbReference>
<dbReference type="HAMAP" id="MF_00693">
    <property type="entry name" value="Transcrip_reg_TACO1"/>
    <property type="match status" value="1"/>
</dbReference>
<dbReference type="SUPFAM" id="SSF75625">
    <property type="entry name" value="YebC-like"/>
    <property type="match status" value="1"/>
</dbReference>
<dbReference type="NCBIfam" id="NF001030">
    <property type="entry name" value="PRK00110.1"/>
    <property type="match status" value="1"/>
</dbReference>
<evidence type="ECO:0000256" key="2">
    <source>
        <dbReference type="ARBA" id="ARBA00022490"/>
    </source>
</evidence>
<dbReference type="InterPro" id="IPR002876">
    <property type="entry name" value="Transcrip_reg_TACO1-like"/>
</dbReference>
<dbReference type="AlphaFoldDB" id="G7VA67"/>
<dbReference type="InterPro" id="IPR029072">
    <property type="entry name" value="YebC-like"/>
</dbReference>
<name>G7VA67_THELD</name>